<sequence>MNFRRILSKSSLKSSSSSEKSQPEEVIKLQSEIELLKQTIDSLKVSIESRDAAIGTLAREKEKIYVELKSAQRTNRNLHQQLVDERDIHSKEKDFLINEIKRLTKRNENETNAQDNRDQFEDQVKNALSDELKAKDEVIYNIGAKYLKIKSSKTFFQKKLEKLQAQNKKTCENIILLLQDNRKTLDSLLDKLLKSSSISPNSRKYLKLLQINASLHYENTQLKIYLSSHQDRTSNVTQDASDKYCPISKQTSSGTKSEEKMNPLSINSMMKLLNAHEFEGLKSFKYIHRTFSPNVRGTIYRSVSDSCIVRSTISELC</sequence>
<protein>
    <submittedName>
        <fullName evidence="3">SFRICE_009705</fullName>
    </submittedName>
</protein>
<feature type="compositionally biased region" description="Low complexity" evidence="2">
    <location>
        <begin position="8"/>
        <end position="20"/>
    </location>
</feature>
<accession>A0A2H1V5W9</accession>
<feature type="region of interest" description="Disordered" evidence="2">
    <location>
        <begin position="1"/>
        <end position="23"/>
    </location>
</feature>
<evidence type="ECO:0000256" key="2">
    <source>
        <dbReference type="SAM" id="MobiDB-lite"/>
    </source>
</evidence>
<proteinExistence type="predicted"/>
<reference evidence="3" key="1">
    <citation type="submission" date="2016-07" db="EMBL/GenBank/DDBJ databases">
        <authorList>
            <person name="Bretaudeau A."/>
        </authorList>
    </citation>
    <scope>NUCLEOTIDE SEQUENCE</scope>
    <source>
        <strain evidence="3">Rice</strain>
        <tissue evidence="3">Whole body</tissue>
    </source>
</reference>
<dbReference type="EMBL" id="ODYU01000822">
    <property type="protein sequence ID" value="SOQ36176.1"/>
    <property type="molecule type" value="Genomic_DNA"/>
</dbReference>
<gene>
    <name evidence="3" type="ORF">SFRICE_009705</name>
</gene>
<evidence type="ECO:0000313" key="3">
    <source>
        <dbReference type="EMBL" id="SOQ36176.1"/>
    </source>
</evidence>
<evidence type="ECO:0000256" key="1">
    <source>
        <dbReference type="SAM" id="Coils"/>
    </source>
</evidence>
<dbReference type="AlphaFoldDB" id="A0A2H1V5W9"/>
<name>A0A2H1V5W9_SPOFR</name>
<feature type="coiled-coil region" evidence="1">
    <location>
        <begin position="26"/>
        <end position="130"/>
    </location>
</feature>
<keyword evidence="1" id="KW-0175">Coiled coil</keyword>
<organism evidence="3">
    <name type="scientific">Spodoptera frugiperda</name>
    <name type="common">Fall armyworm</name>
    <dbReference type="NCBI Taxonomy" id="7108"/>
    <lineage>
        <taxon>Eukaryota</taxon>
        <taxon>Metazoa</taxon>
        <taxon>Ecdysozoa</taxon>
        <taxon>Arthropoda</taxon>
        <taxon>Hexapoda</taxon>
        <taxon>Insecta</taxon>
        <taxon>Pterygota</taxon>
        <taxon>Neoptera</taxon>
        <taxon>Endopterygota</taxon>
        <taxon>Lepidoptera</taxon>
        <taxon>Glossata</taxon>
        <taxon>Ditrysia</taxon>
        <taxon>Noctuoidea</taxon>
        <taxon>Noctuidae</taxon>
        <taxon>Amphipyrinae</taxon>
        <taxon>Spodoptera</taxon>
    </lineage>
</organism>